<evidence type="ECO:0000313" key="3">
    <source>
        <dbReference type="Proteomes" id="UP000675881"/>
    </source>
</evidence>
<dbReference type="Pfam" id="PF13365">
    <property type="entry name" value="Trypsin_2"/>
    <property type="match status" value="1"/>
</dbReference>
<dbReference type="GO" id="GO:0043065">
    <property type="term" value="P:positive regulation of apoptotic process"/>
    <property type="evidence" value="ECO:0007669"/>
    <property type="project" value="TreeGrafter"/>
</dbReference>
<proteinExistence type="inferred from homology"/>
<accession>A0A7R8HDV1</accession>
<dbReference type="InterPro" id="IPR001940">
    <property type="entry name" value="Peptidase_S1C"/>
</dbReference>
<dbReference type="AlphaFoldDB" id="A0A7R8HDV1"/>
<sequence length="260" mass="28253">MRYFWNRILRQSQQTLSYASSSKPGFPELLAADPIFSGNHGGGSGGSISRRERFNFIADTVKDIYPSLVFIEVQGSNRYDPRSGSNGSGFVISSDGLILTNAHVVLHPRSHLNVRLQDGRTFKGVVEAVDTDSDLATVRIPCKDCICLPLGNSSEVRPGEFVIALVARQKSELGLVGRSVSEYIQTDAAITFGNSGGPLVNLDGEAIGINSMKVAPGISFAIPIDNAKKFLENASKRRKPMNRRRKFLGITIVGLTPHIH</sequence>
<evidence type="ECO:0000313" key="2">
    <source>
        <dbReference type="EMBL" id="CAF3042173.1"/>
    </source>
</evidence>
<dbReference type="PANTHER" id="PTHR22939">
    <property type="entry name" value="SERINE PROTEASE FAMILY S1C HTRA-RELATED"/>
    <property type="match status" value="1"/>
</dbReference>
<evidence type="ECO:0000256" key="1">
    <source>
        <dbReference type="ARBA" id="ARBA00010541"/>
    </source>
</evidence>
<dbReference type="GO" id="GO:0012501">
    <property type="term" value="P:programmed cell death"/>
    <property type="evidence" value="ECO:0007669"/>
    <property type="project" value="TreeGrafter"/>
</dbReference>
<keyword evidence="3" id="KW-1185">Reference proteome</keyword>
<dbReference type="GO" id="GO:0004252">
    <property type="term" value="F:serine-type endopeptidase activity"/>
    <property type="evidence" value="ECO:0007669"/>
    <property type="project" value="InterPro"/>
</dbReference>
<dbReference type="Proteomes" id="UP000675881">
    <property type="component" value="Chromosome 9"/>
</dbReference>
<dbReference type="OrthoDB" id="4217619at2759"/>
<keyword evidence="2" id="KW-0378">Hydrolase</keyword>
<dbReference type="PANTHER" id="PTHR22939:SF129">
    <property type="entry name" value="SERINE PROTEASE HTRA2, MITOCHONDRIAL"/>
    <property type="match status" value="1"/>
</dbReference>
<dbReference type="EC" id="3.4.21.108" evidence="2"/>
<gene>
    <name evidence="2" type="ORF">LSAA_14806</name>
</gene>
<dbReference type="InterPro" id="IPR009003">
    <property type="entry name" value="Peptidase_S1_PA"/>
</dbReference>
<comment type="similarity">
    <text evidence="1">Belongs to the peptidase S1C family.</text>
</comment>
<reference evidence="2" key="1">
    <citation type="submission" date="2021-02" db="EMBL/GenBank/DDBJ databases">
        <authorList>
            <person name="Bekaert M."/>
        </authorList>
    </citation>
    <scope>NUCLEOTIDE SEQUENCE</scope>
    <source>
        <strain evidence="2">IoA-00</strain>
    </source>
</reference>
<name>A0A7R8HDV1_LEPSM</name>
<dbReference type="Gene3D" id="2.40.10.120">
    <property type="match status" value="1"/>
</dbReference>
<protein>
    <submittedName>
        <fullName evidence="2">HTRA2</fullName>
        <ecNumber evidence="2">3.4.21.108</ecNumber>
    </submittedName>
</protein>
<dbReference type="GO" id="GO:0006508">
    <property type="term" value="P:proteolysis"/>
    <property type="evidence" value="ECO:0007669"/>
    <property type="project" value="InterPro"/>
</dbReference>
<dbReference type="SUPFAM" id="SSF50494">
    <property type="entry name" value="Trypsin-like serine proteases"/>
    <property type="match status" value="1"/>
</dbReference>
<dbReference type="PRINTS" id="PR00834">
    <property type="entry name" value="PROTEASES2C"/>
</dbReference>
<dbReference type="EMBL" id="HG994588">
    <property type="protein sequence ID" value="CAF3042173.1"/>
    <property type="molecule type" value="Genomic_DNA"/>
</dbReference>
<organism evidence="2 3">
    <name type="scientific">Lepeophtheirus salmonis</name>
    <name type="common">Salmon louse</name>
    <name type="synonym">Caligus salmonis</name>
    <dbReference type="NCBI Taxonomy" id="72036"/>
    <lineage>
        <taxon>Eukaryota</taxon>
        <taxon>Metazoa</taxon>
        <taxon>Ecdysozoa</taxon>
        <taxon>Arthropoda</taxon>
        <taxon>Crustacea</taxon>
        <taxon>Multicrustacea</taxon>
        <taxon>Hexanauplia</taxon>
        <taxon>Copepoda</taxon>
        <taxon>Siphonostomatoida</taxon>
        <taxon>Caligidae</taxon>
        <taxon>Lepeophtheirus</taxon>
    </lineage>
</organism>